<reference evidence="1 2" key="1">
    <citation type="submission" date="2018-04" db="EMBL/GenBank/DDBJ databases">
        <title>Adhaeribacter sp. HMF7616 genome sequencing and assembly.</title>
        <authorList>
            <person name="Kang H."/>
            <person name="Kang J."/>
            <person name="Cha I."/>
            <person name="Kim H."/>
            <person name="Joh K."/>
        </authorList>
    </citation>
    <scope>NUCLEOTIDE SEQUENCE [LARGE SCALE GENOMIC DNA]</scope>
    <source>
        <strain evidence="1 2">HMF7616</strain>
    </source>
</reference>
<dbReference type="RefSeq" id="WP_147275693.1">
    <property type="nucleotide sequence ID" value="NZ_QASA01000001.1"/>
</dbReference>
<accession>A0A369QMQ3</accession>
<dbReference type="EMBL" id="QASA01000001">
    <property type="protein sequence ID" value="RDC64517.1"/>
    <property type="molecule type" value="Genomic_DNA"/>
</dbReference>
<comment type="caution">
    <text evidence="1">The sequence shown here is derived from an EMBL/GenBank/DDBJ whole genome shotgun (WGS) entry which is preliminary data.</text>
</comment>
<sequence length="150" mass="17355">MKLLFWVLLSCCCALSYGYHEKQEIPNQLNSLLTGKWTSKQVQVQYIVDSHLVHEEKLTVEKGKAYIFDKTSVRVEYQGGTTALGSYKVMLEEERKKIALDLPGNSTTYSLIAITPTSMVWQKDLEDTYYYEGFTRKSAERAIYTEEFVR</sequence>
<protein>
    <recommendedName>
        <fullName evidence="3">DUF4488 domain-containing protein</fullName>
    </recommendedName>
</protein>
<dbReference type="Proteomes" id="UP000253919">
    <property type="component" value="Unassembled WGS sequence"/>
</dbReference>
<dbReference type="OrthoDB" id="893803at2"/>
<gene>
    <name evidence="1" type="ORF">AHMF7616_03131</name>
</gene>
<name>A0A369QMQ3_9BACT</name>
<organism evidence="1 2">
    <name type="scientific">Adhaeribacter pallidiroseus</name>
    <dbReference type="NCBI Taxonomy" id="2072847"/>
    <lineage>
        <taxon>Bacteria</taxon>
        <taxon>Pseudomonadati</taxon>
        <taxon>Bacteroidota</taxon>
        <taxon>Cytophagia</taxon>
        <taxon>Cytophagales</taxon>
        <taxon>Hymenobacteraceae</taxon>
        <taxon>Adhaeribacter</taxon>
    </lineage>
</organism>
<evidence type="ECO:0000313" key="1">
    <source>
        <dbReference type="EMBL" id="RDC64517.1"/>
    </source>
</evidence>
<evidence type="ECO:0008006" key="3">
    <source>
        <dbReference type="Google" id="ProtNLM"/>
    </source>
</evidence>
<evidence type="ECO:0000313" key="2">
    <source>
        <dbReference type="Proteomes" id="UP000253919"/>
    </source>
</evidence>
<proteinExistence type="predicted"/>
<dbReference type="AlphaFoldDB" id="A0A369QMQ3"/>
<keyword evidence="2" id="KW-1185">Reference proteome</keyword>